<protein>
    <recommendedName>
        <fullName evidence="1">MULE transposase domain-containing protein</fullName>
    </recommendedName>
</protein>
<dbReference type="EMBL" id="JACEFF010000719">
    <property type="protein sequence ID" value="KAH9632238.1"/>
    <property type="molecule type" value="Genomic_DNA"/>
</dbReference>
<name>A0A922SCF4_SPOEX</name>
<dbReference type="Proteomes" id="UP000814243">
    <property type="component" value="Unassembled WGS sequence"/>
</dbReference>
<reference evidence="2" key="1">
    <citation type="journal article" date="2021" name="G3 (Bethesda)">
        <title>Genome and transcriptome analysis of the beet armyworm Spodoptera exigua reveals targets for pest control. .</title>
        <authorList>
            <person name="Simon S."/>
            <person name="Breeschoten T."/>
            <person name="Jansen H.J."/>
            <person name="Dirks R.P."/>
            <person name="Schranz M.E."/>
            <person name="Ros V.I.D."/>
        </authorList>
    </citation>
    <scope>NUCLEOTIDE SEQUENCE</scope>
    <source>
        <strain evidence="2">TB_SE_WUR_2020</strain>
    </source>
</reference>
<comment type="caution">
    <text evidence="2">The sequence shown here is derived from an EMBL/GenBank/DDBJ whole genome shotgun (WGS) entry which is preliminary data.</text>
</comment>
<evidence type="ECO:0000259" key="1">
    <source>
        <dbReference type="Pfam" id="PF10551"/>
    </source>
</evidence>
<evidence type="ECO:0000313" key="2">
    <source>
        <dbReference type="EMBL" id="KAH9632238.1"/>
    </source>
</evidence>
<dbReference type="InterPro" id="IPR018289">
    <property type="entry name" value="MULE_transposase_dom"/>
</dbReference>
<proteinExistence type="predicted"/>
<accession>A0A922SCF4</accession>
<organism evidence="2 3">
    <name type="scientific">Spodoptera exigua</name>
    <name type="common">Beet armyworm</name>
    <name type="synonym">Noctua fulgens</name>
    <dbReference type="NCBI Taxonomy" id="7107"/>
    <lineage>
        <taxon>Eukaryota</taxon>
        <taxon>Metazoa</taxon>
        <taxon>Ecdysozoa</taxon>
        <taxon>Arthropoda</taxon>
        <taxon>Hexapoda</taxon>
        <taxon>Insecta</taxon>
        <taxon>Pterygota</taxon>
        <taxon>Neoptera</taxon>
        <taxon>Endopterygota</taxon>
        <taxon>Lepidoptera</taxon>
        <taxon>Glossata</taxon>
        <taxon>Ditrysia</taxon>
        <taxon>Noctuoidea</taxon>
        <taxon>Noctuidae</taxon>
        <taxon>Amphipyrinae</taxon>
        <taxon>Spodoptera</taxon>
    </lineage>
</organism>
<dbReference type="AlphaFoldDB" id="A0A922SCF4"/>
<dbReference type="Pfam" id="PF10551">
    <property type="entry name" value="MULE"/>
    <property type="match status" value="1"/>
</dbReference>
<feature type="domain" description="MULE transposase" evidence="1">
    <location>
        <begin position="144"/>
        <end position="239"/>
    </location>
</feature>
<evidence type="ECO:0000313" key="3">
    <source>
        <dbReference type="Proteomes" id="UP000814243"/>
    </source>
</evidence>
<sequence length="332" mass="38406">MCNATVKILNQSIVHESNNHTHPPKNISELTIESEMKLCLKNIQQNVTAPVSTIFEESIDRIKDKGLDLVTTIPLFENRKKTLYKKRNLALGAKKIEFKKAVDIDIPKKYENLLFADYKHKNKRILILCNEEMLKYLSESRHFFIDGTFKLCQKFFYQLYTMHADIGSNDSFFNVVPILYILLPDKTRATYEILFSLIKARVPQWNPSKISMDFEVSAILALQSIIPGVKILGCFFHFTRCLWRKAKELGVTKSKLGKVHVKLCSALSHLPQHLTAEGWLYIMEDCPRTKELTAFNDYFVNTWLENNIFQHYGVVMAKNTQLIILLKHGTTT</sequence>
<gene>
    <name evidence="2" type="ORF">HF086_002873</name>
</gene>